<sequence>MNDMIYLDNAATTFPKPECVYRAVDFAQRNLAVNVGRGSYAAAKSAAAVVDEARARTAKLAGAKSPDDVVFTPSATIALNEILFGLEWDEYKNVYVTPFEHNAAARPLEAIRRRCGAAVHLLPYDKTTYQLDAAEMERLFSIDPPDYVLVDHVSNVIGLISPLDEIVRAAKEYGAAVIVDASQSLGLLDIDLSVSGIDFLVFAGHKNLYAAFGVGGFVKNSGYPLHPFFAGGTGSDSLNLGMPPSTPAGYEFASPNVIAIASLNESLQWIESVGRGQIYRHKKDLMRRLIDGLSGLGGVKLYLPADLHRHTSVLSINLEGYEAGEVGAILDQDYGIAVRTGYHCAPYVHDFIGSTVYKGTVRLSLSYFNTMEEIDTVIKAVSEIEGA</sequence>
<proteinExistence type="predicted"/>
<accession>A0A926DYG5</accession>
<reference evidence="2" key="1">
    <citation type="submission" date="2020-08" db="EMBL/GenBank/DDBJ databases">
        <title>Genome public.</title>
        <authorList>
            <person name="Liu C."/>
            <person name="Sun Q."/>
        </authorList>
    </citation>
    <scope>NUCLEOTIDE SEQUENCE</scope>
    <source>
        <strain evidence="2">NSJ-31</strain>
    </source>
</reference>
<dbReference type="AlphaFoldDB" id="A0A926DYG5"/>
<gene>
    <name evidence="2" type="ORF">H8711_02970</name>
</gene>
<dbReference type="PANTHER" id="PTHR43586:SF4">
    <property type="entry name" value="ISOPENICILLIN N EPIMERASE"/>
    <property type="match status" value="1"/>
</dbReference>
<keyword evidence="2" id="KW-0808">Transferase</keyword>
<dbReference type="Pfam" id="PF00266">
    <property type="entry name" value="Aminotran_5"/>
    <property type="match status" value="1"/>
</dbReference>
<dbReference type="InterPro" id="IPR015424">
    <property type="entry name" value="PyrdxlP-dep_Trfase"/>
</dbReference>
<protein>
    <submittedName>
        <fullName evidence="2">Aminotransferase class V-fold PLP-dependent enzyme</fullName>
    </submittedName>
</protein>
<evidence type="ECO:0000313" key="2">
    <source>
        <dbReference type="EMBL" id="MBC8545902.1"/>
    </source>
</evidence>
<keyword evidence="2" id="KW-0032">Aminotransferase</keyword>
<comment type="caution">
    <text evidence="2">The sequence shown here is derived from an EMBL/GenBank/DDBJ whole genome shotgun (WGS) entry which is preliminary data.</text>
</comment>
<dbReference type="Gene3D" id="3.90.1150.10">
    <property type="entry name" value="Aspartate Aminotransferase, domain 1"/>
    <property type="match status" value="1"/>
</dbReference>
<feature type="domain" description="Aminotransferase class V" evidence="1">
    <location>
        <begin position="5"/>
        <end position="376"/>
    </location>
</feature>
<dbReference type="InterPro" id="IPR015421">
    <property type="entry name" value="PyrdxlP-dep_Trfase_major"/>
</dbReference>
<dbReference type="EMBL" id="JACRST010000002">
    <property type="protein sequence ID" value="MBC8545902.1"/>
    <property type="molecule type" value="Genomic_DNA"/>
</dbReference>
<dbReference type="InterPro" id="IPR015422">
    <property type="entry name" value="PyrdxlP-dep_Trfase_small"/>
</dbReference>
<organism evidence="2 3">
    <name type="scientific">Ligaoa zhengdingensis</name>
    <dbReference type="NCBI Taxonomy" id="2763658"/>
    <lineage>
        <taxon>Bacteria</taxon>
        <taxon>Bacillati</taxon>
        <taxon>Bacillota</taxon>
        <taxon>Clostridia</taxon>
        <taxon>Eubacteriales</taxon>
        <taxon>Oscillospiraceae</taxon>
        <taxon>Ligaoa</taxon>
    </lineage>
</organism>
<dbReference type="Gene3D" id="3.40.640.10">
    <property type="entry name" value="Type I PLP-dependent aspartate aminotransferase-like (Major domain)"/>
    <property type="match status" value="1"/>
</dbReference>
<dbReference type="SUPFAM" id="SSF53383">
    <property type="entry name" value="PLP-dependent transferases"/>
    <property type="match status" value="1"/>
</dbReference>
<name>A0A926DYG5_9FIRM</name>
<dbReference type="GO" id="GO:0008483">
    <property type="term" value="F:transaminase activity"/>
    <property type="evidence" value="ECO:0007669"/>
    <property type="project" value="UniProtKB-KW"/>
</dbReference>
<dbReference type="Proteomes" id="UP000653127">
    <property type="component" value="Unassembled WGS sequence"/>
</dbReference>
<evidence type="ECO:0000313" key="3">
    <source>
        <dbReference type="Proteomes" id="UP000653127"/>
    </source>
</evidence>
<keyword evidence="3" id="KW-1185">Reference proteome</keyword>
<dbReference type="RefSeq" id="WP_249282051.1">
    <property type="nucleotide sequence ID" value="NZ_JACRST010000002.1"/>
</dbReference>
<dbReference type="PANTHER" id="PTHR43586">
    <property type="entry name" value="CYSTEINE DESULFURASE"/>
    <property type="match status" value="1"/>
</dbReference>
<evidence type="ECO:0000259" key="1">
    <source>
        <dbReference type="Pfam" id="PF00266"/>
    </source>
</evidence>
<dbReference type="InterPro" id="IPR000192">
    <property type="entry name" value="Aminotrans_V_dom"/>
</dbReference>